<protein>
    <recommendedName>
        <fullName evidence="2">DUF418 domain-containing protein</fullName>
    </recommendedName>
</protein>
<feature type="transmembrane region" description="Helical" evidence="1">
    <location>
        <begin position="364"/>
        <end position="383"/>
    </location>
</feature>
<keyword evidence="4" id="KW-1185">Reference proteome</keyword>
<feature type="transmembrane region" description="Helical" evidence="1">
    <location>
        <begin position="292"/>
        <end position="313"/>
    </location>
</feature>
<feature type="transmembrane region" description="Helical" evidence="1">
    <location>
        <begin position="333"/>
        <end position="352"/>
    </location>
</feature>
<feature type="transmembrane region" description="Helical" evidence="1">
    <location>
        <begin position="143"/>
        <end position="166"/>
    </location>
</feature>
<comment type="caution">
    <text evidence="3">The sequence shown here is derived from an EMBL/GenBank/DDBJ whole genome shotgun (WGS) entry which is preliminary data.</text>
</comment>
<dbReference type="PANTHER" id="PTHR30590">
    <property type="entry name" value="INNER MEMBRANE PROTEIN"/>
    <property type="match status" value="1"/>
</dbReference>
<dbReference type="InterPro" id="IPR052529">
    <property type="entry name" value="Bact_Transport_Assoc"/>
</dbReference>
<dbReference type="RefSeq" id="WP_186828169.1">
    <property type="nucleotide sequence ID" value="NZ_VLJS01000089.1"/>
</dbReference>
<keyword evidence="1" id="KW-0812">Transmembrane</keyword>
<dbReference type="PANTHER" id="PTHR30590:SF2">
    <property type="entry name" value="INNER MEMBRANE PROTEIN"/>
    <property type="match status" value="1"/>
</dbReference>
<evidence type="ECO:0000259" key="2">
    <source>
        <dbReference type="Pfam" id="PF04235"/>
    </source>
</evidence>
<evidence type="ECO:0000256" key="1">
    <source>
        <dbReference type="SAM" id="Phobius"/>
    </source>
</evidence>
<feature type="transmembrane region" description="Helical" evidence="1">
    <location>
        <begin position="61"/>
        <end position="86"/>
    </location>
</feature>
<dbReference type="InterPro" id="IPR007349">
    <property type="entry name" value="DUF418"/>
</dbReference>
<dbReference type="Proteomes" id="UP000321583">
    <property type="component" value="Unassembled WGS sequence"/>
</dbReference>
<gene>
    <name evidence="3" type="ORF">L613_005800000100</name>
</gene>
<proteinExistence type="predicted"/>
<feature type="transmembrane region" description="Helical" evidence="1">
    <location>
        <begin position="107"/>
        <end position="131"/>
    </location>
</feature>
<organism evidence="3 4">
    <name type="scientific">Pseudoxanthomonas taiwanensis J19</name>
    <dbReference type="NCBI Taxonomy" id="935569"/>
    <lineage>
        <taxon>Bacteria</taxon>
        <taxon>Pseudomonadati</taxon>
        <taxon>Pseudomonadota</taxon>
        <taxon>Gammaproteobacteria</taxon>
        <taxon>Lysobacterales</taxon>
        <taxon>Lysobacteraceae</taxon>
        <taxon>Pseudoxanthomonas</taxon>
    </lineage>
</organism>
<feature type="transmembrane region" description="Helical" evidence="1">
    <location>
        <begin position="258"/>
        <end position="280"/>
    </location>
</feature>
<dbReference type="EMBL" id="VLJS01000089">
    <property type="protein sequence ID" value="TWH05529.1"/>
    <property type="molecule type" value="Genomic_DNA"/>
</dbReference>
<feature type="domain" description="DUF418" evidence="2">
    <location>
        <begin position="237"/>
        <end position="400"/>
    </location>
</feature>
<sequence>MTATDLRPLAPGERNPTLDALRGTALLGILLMNMEGFNGPVLASGSGLDPSLAGADRVVDALVYFFVQGKFFTLFSLLFGMGFMVMSQRAEEAGRGFAGLYLRRMGVLLCIGLAHGVLVWSGDILLAYALLGMPLLLVRNAPPLWLALPGVLLFLVGPGMVLLYALALAVSGPAMQAAIDKQMAPMVELVARASEVYAHGSWGEAVAVRATEVAVNLSGLPIIGGLVLGMFLVGAALARSGALATPERFPRLFALLRWGLMPLGVAVMAGSMAITPGASFGQFNARIGLAQALGLLAGGLMCMGYVGWLVALFRSRAGAGLARWLAPAGRMALTNYLLQSVVCTLVFYNYGLGYFGQMPRAWQAVFALVLFVLQVLLSHVWLARFRFGPMEWLWRSATYLRPQPMRLRAQPAAGRA</sequence>
<evidence type="ECO:0000313" key="4">
    <source>
        <dbReference type="Proteomes" id="UP000321583"/>
    </source>
</evidence>
<name>A0A562D6Z3_9GAMM</name>
<keyword evidence="1" id="KW-1133">Transmembrane helix</keyword>
<reference evidence="3 4" key="1">
    <citation type="submission" date="2019-07" db="EMBL/GenBank/DDBJ databases">
        <title>Genome sequencing of lignin-degrading bacterial isolates.</title>
        <authorList>
            <person name="Gladden J."/>
        </authorList>
    </citation>
    <scope>NUCLEOTIDE SEQUENCE [LARGE SCALE GENOMIC DNA]</scope>
    <source>
        <strain evidence="3 4">J19</strain>
    </source>
</reference>
<dbReference type="Pfam" id="PF04235">
    <property type="entry name" value="DUF418"/>
    <property type="match status" value="1"/>
</dbReference>
<dbReference type="AlphaFoldDB" id="A0A562D6Z3"/>
<evidence type="ECO:0000313" key="3">
    <source>
        <dbReference type="EMBL" id="TWH05529.1"/>
    </source>
</evidence>
<keyword evidence="1" id="KW-0472">Membrane</keyword>
<feature type="transmembrane region" description="Helical" evidence="1">
    <location>
        <begin position="219"/>
        <end position="238"/>
    </location>
</feature>
<accession>A0A562D6Z3</accession>